<dbReference type="PANTHER" id="PTHR30442:SF0">
    <property type="entry name" value="FE(3+) DICITRATE TRANSPORT PROTEIN FECA"/>
    <property type="match status" value="1"/>
</dbReference>
<dbReference type="InterPro" id="IPR039426">
    <property type="entry name" value="TonB-dep_rcpt-like"/>
</dbReference>
<dbReference type="AlphaFoldDB" id="A0A378CMT7"/>
<dbReference type="PROSITE" id="PS52016">
    <property type="entry name" value="TONB_DEPENDENT_REC_3"/>
    <property type="match status" value="1"/>
</dbReference>
<evidence type="ECO:0000256" key="2">
    <source>
        <dbReference type="ARBA" id="ARBA00022448"/>
    </source>
</evidence>
<name>A0A378CMT7_KLEPN</name>
<evidence type="ECO:0000256" key="5">
    <source>
        <dbReference type="ARBA" id="ARBA00023077"/>
    </source>
</evidence>
<comment type="similarity">
    <text evidence="8">Belongs to the TonB-dependent receptor family.</text>
</comment>
<dbReference type="SUPFAM" id="SSF56935">
    <property type="entry name" value="Porins"/>
    <property type="match status" value="1"/>
</dbReference>
<sequence length="150" mass="16604">MNQRMKCVYYTATSSGQLPSGSSPYDRDTRSGTEAHAWYLDDKIDIGNWTITPGMRFEHIESYQNNAIKGTHEEVSYNAPLPALNVLYHLTDSWNLYANTEGSFGTVQYSPDWQGCASGNVEPEKARTWELGTRATTTGALTAEMGAVPN</sequence>
<evidence type="ECO:0000256" key="3">
    <source>
        <dbReference type="ARBA" id="ARBA00022452"/>
    </source>
</evidence>
<evidence type="ECO:0000313" key="11">
    <source>
        <dbReference type="Proteomes" id="UP000255518"/>
    </source>
</evidence>
<evidence type="ECO:0000256" key="7">
    <source>
        <dbReference type="ARBA" id="ARBA00023237"/>
    </source>
</evidence>
<organism evidence="10 11">
    <name type="scientific">Klebsiella pneumoniae</name>
    <dbReference type="NCBI Taxonomy" id="573"/>
    <lineage>
        <taxon>Bacteria</taxon>
        <taxon>Pseudomonadati</taxon>
        <taxon>Pseudomonadota</taxon>
        <taxon>Gammaproteobacteria</taxon>
        <taxon>Enterobacterales</taxon>
        <taxon>Enterobacteriaceae</taxon>
        <taxon>Klebsiella/Raoultella group</taxon>
        <taxon>Klebsiella</taxon>
        <taxon>Klebsiella pneumoniae complex</taxon>
    </lineage>
</organism>
<keyword evidence="6 8" id="KW-0472">Membrane</keyword>
<evidence type="ECO:0000259" key="9">
    <source>
        <dbReference type="Pfam" id="PF00593"/>
    </source>
</evidence>
<keyword evidence="7 8" id="KW-0998">Cell outer membrane</keyword>
<keyword evidence="3 8" id="KW-1134">Transmembrane beta strand</keyword>
<keyword evidence="4 8" id="KW-0812">Transmembrane</keyword>
<comment type="subcellular location">
    <subcellularLocation>
        <location evidence="1 8">Cell outer membrane</location>
        <topology evidence="1 8">Multi-pass membrane protein</topology>
    </subcellularLocation>
</comment>
<dbReference type="GO" id="GO:0033214">
    <property type="term" value="P:siderophore-iron import into cell"/>
    <property type="evidence" value="ECO:0007669"/>
    <property type="project" value="TreeGrafter"/>
</dbReference>
<dbReference type="InterPro" id="IPR000531">
    <property type="entry name" value="Beta-barrel_TonB"/>
</dbReference>
<dbReference type="GO" id="GO:0009279">
    <property type="term" value="C:cell outer membrane"/>
    <property type="evidence" value="ECO:0007669"/>
    <property type="project" value="UniProtKB-SubCell"/>
</dbReference>
<evidence type="ECO:0000256" key="6">
    <source>
        <dbReference type="ARBA" id="ARBA00023136"/>
    </source>
</evidence>
<dbReference type="Pfam" id="PF00593">
    <property type="entry name" value="TonB_dep_Rec_b-barrel"/>
    <property type="match status" value="1"/>
</dbReference>
<protein>
    <submittedName>
        <fullName evidence="10">Fe(3+) dicitrate transport protein FecA</fullName>
    </submittedName>
</protein>
<accession>A0A378CMT7</accession>
<keyword evidence="5" id="KW-0798">TonB box</keyword>
<evidence type="ECO:0000313" key="10">
    <source>
        <dbReference type="EMBL" id="STV75288.1"/>
    </source>
</evidence>
<dbReference type="EMBL" id="UGKT01000003">
    <property type="protein sequence ID" value="STV75288.1"/>
    <property type="molecule type" value="Genomic_DNA"/>
</dbReference>
<evidence type="ECO:0000256" key="1">
    <source>
        <dbReference type="ARBA" id="ARBA00004571"/>
    </source>
</evidence>
<proteinExistence type="inferred from homology"/>
<dbReference type="Gene3D" id="2.40.170.20">
    <property type="entry name" value="TonB-dependent receptor, beta-barrel domain"/>
    <property type="match status" value="1"/>
</dbReference>
<evidence type="ECO:0000256" key="8">
    <source>
        <dbReference type="PROSITE-ProRule" id="PRU01360"/>
    </source>
</evidence>
<feature type="domain" description="TonB-dependent receptor-like beta-barrel" evidence="9">
    <location>
        <begin position="13"/>
        <end position="142"/>
    </location>
</feature>
<gene>
    <name evidence="10" type="primary">fecA_2</name>
    <name evidence="10" type="ORF">NCTC13443_07126</name>
</gene>
<dbReference type="Proteomes" id="UP000255518">
    <property type="component" value="Unassembled WGS sequence"/>
</dbReference>
<dbReference type="PANTHER" id="PTHR30442">
    <property type="entry name" value="IRON III DICITRATE TRANSPORT PROTEIN FECA"/>
    <property type="match status" value="1"/>
</dbReference>
<evidence type="ECO:0000256" key="4">
    <source>
        <dbReference type="ARBA" id="ARBA00022692"/>
    </source>
</evidence>
<reference evidence="10 11" key="1">
    <citation type="submission" date="2018-06" db="EMBL/GenBank/DDBJ databases">
        <authorList>
            <consortium name="Pathogen Informatics"/>
            <person name="Doyle S."/>
        </authorList>
    </citation>
    <scope>NUCLEOTIDE SEQUENCE [LARGE SCALE GENOMIC DNA]</scope>
    <source>
        <strain evidence="10 11">NCTC13443</strain>
    </source>
</reference>
<dbReference type="InterPro" id="IPR036942">
    <property type="entry name" value="Beta-barrel_TonB_sf"/>
</dbReference>
<keyword evidence="2 8" id="KW-0813">Transport</keyword>